<dbReference type="Pfam" id="PF00581">
    <property type="entry name" value="Rhodanese"/>
    <property type="match status" value="1"/>
</dbReference>
<dbReference type="AlphaFoldDB" id="A0A848J3H9"/>
<dbReference type="GO" id="GO:0004792">
    <property type="term" value="F:thiosulfate-cyanide sulfurtransferase activity"/>
    <property type="evidence" value="ECO:0007669"/>
    <property type="project" value="TreeGrafter"/>
</dbReference>
<dbReference type="SMART" id="SM00450">
    <property type="entry name" value="RHOD"/>
    <property type="match status" value="1"/>
</dbReference>
<protein>
    <recommendedName>
        <fullName evidence="9">Molybdopterin-synthase adenylyltransferase</fullName>
        <ecNumber evidence="8">2.7.7.80</ecNumber>
    </recommendedName>
    <alternativeName>
        <fullName evidence="12">MoaD protein adenylase</fullName>
    </alternativeName>
    <alternativeName>
        <fullName evidence="10">Molybdopterin-converting factor subunit 1 adenylase</fullName>
    </alternativeName>
    <alternativeName>
        <fullName evidence="11">Sulfur carrier protein MoaD adenylyltransferase</fullName>
    </alternativeName>
</protein>
<dbReference type="CDD" id="cd00757">
    <property type="entry name" value="ThiF_MoeB_HesA_family"/>
    <property type="match status" value="1"/>
</dbReference>
<evidence type="ECO:0000256" key="11">
    <source>
        <dbReference type="ARBA" id="ARBA00075328"/>
    </source>
</evidence>
<keyword evidence="14" id="KW-0548">Nucleotidyltransferase</keyword>
<dbReference type="EMBL" id="JABBNU010000003">
    <property type="protein sequence ID" value="NMM47732.1"/>
    <property type="molecule type" value="Genomic_DNA"/>
</dbReference>
<dbReference type="GO" id="GO:0008641">
    <property type="term" value="F:ubiquitin-like modifier activating enzyme activity"/>
    <property type="evidence" value="ECO:0007669"/>
    <property type="project" value="InterPro"/>
</dbReference>
<feature type="domain" description="Rhodanese" evidence="13">
    <location>
        <begin position="274"/>
        <end position="350"/>
    </location>
</feature>
<dbReference type="InterPro" id="IPR000594">
    <property type="entry name" value="ThiF_NAD_FAD-bd"/>
</dbReference>
<evidence type="ECO:0000259" key="13">
    <source>
        <dbReference type="PROSITE" id="PS50206"/>
    </source>
</evidence>
<dbReference type="CDD" id="cd00158">
    <property type="entry name" value="RHOD"/>
    <property type="match status" value="1"/>
</dbReference>
<dbReference type="InterPro" id="IPR036873">
    <property type="entry name" value="Rhodanese-like_dom_sf"/>
</dbReference>
<evidence type="ECO:0000256" key="12">
    <source>
        <dbReference type="ARBA" id="ARBA00078531"/>
    </source>
</evidence>
<dbReference type="Proteomes" id="UP000559010">
    <property type="component" value="Unassembled WGS sequence"/>
</dbReference>
<dbReference type="Gene3D" id="3.40.50.720">
    <property type="entry name" value="NAD(P)-binding Rossmann-like Domain"/>
    <property type="match status" value="1"/>
</dbReference>
<comment type="subunit">
    <text evidence="7">Homodimer. Forms a stable heterotetrameric complex of 2 MoeB and 2 MoaD during adenylation of MoaD.</text>
</comment>
<evidence type="ECO:0000256" key="10">
    <source>
        <dbReference type="ARBA" id="ARBA00075110"/>
    </source>
</evidence>
<organism evidence="14 15">
    <name type="scientific">Marinigracilibium pacificum</name>
    <dbReference type="NCBI Taxonomy" id="2729599"/>
    <lineage>
        <taxon>Bacteria</taxon>
        <taxon>Pseudomonadati</taxon>
        <taxon>Bacteroidota</taxon>
        <taxon>Cytophagia</taxon>
        <taxon>Cytophagales</taxon>
        <taxon>Flammeovirgaceae</taxon>
        <taxon>Marinigracilibium</taxon>
    </lineage>
</organism>
<keyword evidence="15" id="KW-1185">Reference proteome</keyword>
<comment type="similarity">
    <text evidence="1">Belongs to the HesA/MoeB/ThiF family.</text>
</comment>
<keyword evidence="3" id="KW-0547">Nucleotide-binding</keyword>
<evidence type="ECO:0000256" key="2">
    <source>
        <dbReference type="ARBA" id="ARBA00022679"/>
    </source>
</evidence>
<dbReference type="InterPro" id="IPR001763">
    <property type="entry name" value="Rhodanese-like_dom"/>
</dbReference>
<gene>
    <name evidence="14" type="primary">moeB</name>
    <name evidence="14" type="ORF">HH304_04920</name>
</gene>
<comment type="catalytic activity">
    <reaction evidence="5">
        <text>[molybdopterin-synthase sulfur-carrier protein]-C-terminal Gly-Gly + ATP + H(+) = [molybdopterin-synthase sulfur-carrier protein]-C-terminal Gly-Gly-AMP + diphosphate</text>
        <dbReference type="Rhea" id="RHEA:43616"/>
        <dbReference type="Rhea" id="RHEA-COMP:12159"/>
        <dbReference type="Rhea" id="RHEA-COMP:12202"/>
        <dbReference type="ChEBI" id="CHEBI:15378"/>
        <dbReference type="ChEBI" id="CHEBI:30616"/>
        <dbReference type="ChEBI" id="CHEBI:33019"/>
        <dbReference type="ChEBI" id="CHEBI:90618"/>
        <dbReference type="ChEBI" id="CHEBI:90778"/>
        <dbReference type="EC" id="2.7.7.80"/>
    </reaction>
</comment>
<dbReference type="PROSITE" id="PS50206">
    <property type="entry name" value="RHODANESE_3"/>
    <property type="match status" value="1"/>
</dbReference>
<dbReference type="RefSeq" id="WP_169678553.1">
    <property type="nucleotide sequence ID" value="NZ_JABBNU010000003.1"/>
</dbReference>
<evidence type="ECO:0000256" key="6">
    <source>
        <dbReference type="ARBA" id="ARBA00055169"/>
    </source>
</evidence>
<evidence type="ECO:0000256" key="8">
    <source>
        <dbReference type="ARBA" id="ARBA00066884"/>
    </source>
</evidence>
<dbReference type="EC" id="2.7.7.80" evidence="8"/>
<dbReference type="GO" id="GO:0061605">
    <property type="term" value="F:molybdopterin-synthase adenylyltransferase activity"/>
    <property type="evidence" value="ECO:0007669"/>
    <property type="project" value="UniProtKB-EC"/>
</dbReference>
<dbReference type="FunFam" id="3.40.50.720:FF:000033">
    <property type="entry name" value="Adenylyltransferase and sulfurtransferase MOCS3"/>
    <property type="match status" value="1"/>
</dbReference>
<keyword evidence="2 14" id="KW-0808">Transferase</keyword>
<dbReference type="GO" id="GO:0005524">
    <property type="term" value="F:ATP binding"/>
    <property type="evidence" value="ECO:0007669"/>
    <property type="project" value="UniProtKB-KW"/>
</dbReference>
<evidence type="ECO:0000256" key="4">
    <source>
        <dbReference type="ARBA" id="ARBA00022840"/>
    </source>
</evidence>
<proteinExistence type="inferred from homology"/>
<evidence type="ECO:0000256" key="3">
    <source>
        <dbReference type="ARBA" id="ARBA00022741"/>
    </source>
</evidence>
<dbReference type="PANTHER" id="PTHR10953">
    <property type="entry name" value="UBIQUITIN-ACTIVATING ENZYME E1"/>
    <property type="match status" value="1"/>
</dbReference>
<sequence>MELNKLEKQQYNRHIILNEVGLEGQLKLKKAKVLVIGAGGLGCPVLQYLTAAGVGKIGILDDDAIEISNLQRQVLYSYWDVGRNKAIAAADRLQSHNPTVLFDVHNLRLTNENVLEIIDPYDIIIDCTDNFPTRYLINDASVIKNKPVVFGSIFKFEGQVSVFNYQNGPTYRCLYPTPPNPNESPNCSDIGVLGVLPGIIGSLQANEALKIILDLGDVLNGKLLKYDALSMQQMILSFKKDNSITINTLDSDYPGFCGFSDSVEEISIEEYYNNFQEYNLLDVRTTEERQISSIESIHIPIDELSQRIHEVPQDKELIIFCKSGIRSKKAIEILRKNGIKIKLSNLKNGLN</sequence>
<dbReference type="GO" id="GO:0005829">
    <property type="term" value="C:cytosol"/>
    <property type="evidence" value="ECO:0007669"/>
    <property type="project" value="TreeGrafter"/>
</dbReference>
<evidence type="ECO:0000256" key="7">
    <source>
        <dbReference type="ARBA" id="ARBA00063809"/>
    </source>
</evidence>
<evidence type="ECO:0000313" key="15">
    <source>
        <dbReference type="Proteomes" id="UP000559010"/>
    </source>
</evidence>
<evidence type="ECO:0000256" key="9">
    <source>
        <dbReference type="ARBA" id="ARBA00073635"/>
    </source>
</evidence>
<dbReference type="NCBIfam" id="NF004281">
    <property type="entry name" value="PRK05690.1"/>
    <property type="match status" value="1"/>
</dbReference>
<dbReference type="GO" id="GO:0008146">
    <property type="term" value="F:sulfotransferase activity"/>
    <property type="evidence" value="ECO:0007669"/>
    <property type="project" value="TreeGrafter"/>
</dbReference>
<dbReference type="SUPFAM" id="SSF69572">
    <property type="entry name" value="Activating enzymes of the ubiquitin-like proteins"/>
    <property type="match status" value="1"/>
</dbReference>
<dbReference type="InterPro" id="IPR045886">
    <property type="entry name" value="ThiF/MoeB/HesA"/>
</dbReference>
<dbReference type="InterPro" id="IPR035985">
    <property type="entry name" value="Ubiquitin-activating_enz"/>
</dbReference>
<evidence type="ECO:0000256" key="1">
    <source>
        <dbReference type="ARBA" id="ARBA00009919"/>
    </source>
</evidence>
<reference evidence="14 15" key="1">
    <citation type="submission" date="2020-04" db="EMBL/GenBank/DDBJ databases">
        <title>Flammeovirgaceae bacterium KN852 isolated from deep sea.</title>
        <authorList>
            <person name="Zhang D.-C."/>
        </authorList>
    </citation>
    <scope>NUCLEOTIDE SEQUENCE [LARGE SCALE GENOMIC DNA]</scope>
    <source>
        <strain evidence="14 15">KN852</strain>
    </source>
</reference>
<evidence type="ECO:0000313" key="14">
    <source>
        <dbReference type="EMBL" id="NMM47732.1"/>
    </source>
</evidence>
<dbReference type="Gene3D" id="3.40.250.10">
    <property type="entry name" value="Rhodanese-like domain"/>
    <property type="match status" value="1"/>
</dbReference>
<evidence type="ECO:0000256" key="5">
    <source>
        <dbReference type="ARBA" id="ARBA00052218"/>
    </source>
</evidence>
<comment type="caution">
    <text evidence="14">The sequence shown here is derived from an EMBL/GenBank/DDBJ whole genome shotgun (WGS) entry which is preliminary data.</text>
</comment>
<comment type="function">
    <text evidence="6">Catalyzes the adenylation by ATP of the carboxyl group of the C-terminal glycine of sulfur carrier protein MoaD.</text>
</comment>
<accession>A0A848J3H9</accession>
<name>A0A848J3H9_9BACT</name>
<keyword evidence="4" id="KW-0067">ATP-binding</keyword>
<dbReference type="PANTHER" id="PTHR10953:SF102">
    <property type="entry name" value="ADENYLYLTRANSFERASE AND SULFURTRANSFERASE MOCS3"/>
    <property type="match status" value="1"/>
</dbReference>
<dbReference type="Pfam" id="PF00899">
    <property type="entry name" value="ThiF"/>
    <property type="match status" value="1"/>
</dbReference>